<gene>
    <name evidence="2" type="ORF">H2201_008530</name>
</gene>
<evidence type="ECO:0000256" key="1">
    <source>
        <dbReference type="SAM" id="MobiDB-lite"/>
    </source>
</evidence>
<reference evidence="2" key="1">
    <citation type="submission" date="2022-10" db="EMBL/GenBank/DDBJ databases">
        <title>Culturing micro-colonial fungi from biological soil crusts in the Mojave desert and describing Neophaeococcomyces mojavensis, and introducing the new genera and species Taxawa tesnikishii.</title>
        <authorList>
            <person name="Kurbessoian T."/>
            <person name="Stajich J.E."/>
        </authorList>
    </citation>
    <scope>NUCLEOTIDE SEQUENCE</scope>
    <source>
        <strain evidence="2">TK_1</strain>
    </source>
</reference>
<feature type="region of interest" description="Disordered" evidence="1">
    <location>
        <begin position="245"/>
        <end position="285"/>
    </location>
</feature>
<accession>A0ABQ9NGD0</accession>
<feature type="region of interest" description="Disordered" evidence="1">
    <location>
        <begin position="1"/>
        <end position="92"/>
    </location>
</feature>
<name>A0ABQ9NGD0_9PEZI</name>
<evidence type="ECO:0008006" key="4">
    <source>
        <dbReference type="Google" id="ProtNLM"/>
    </source>
</evidence>
<dbReference type="EMBL" id="JAPDRL010000125">
    <property type="protein sequence ID" value="KAJ9656439.1"/>
    <property type="molecule type" value="Genomic_DNA"/>
</dbReference>
<evidence type="ECO:0000313" key="2">
    <source>
        <dbReference type="EMBL" id="KAJ9656439.1"/>
    </source>
</evidence>
<feature type="compositionally biased region" description="Low complexity" evidence="1">
    <location>
        <begin position="65"/>
        <end position="84"/>
    </location>
</feature>
<sequence length="359" mass="40139">MGWFWGSSNPSPSDNSSGNSSDPLQKLDPALRDFLEKEAPVQRPQSTSPRPSPPTSAPIERPHLPAVKPKPTPSSASPTADPSTPAVPPQSLYQDGRYAHLWKGYRPQSEVESAGKSDQEKLTDIIDSYNERKAGIGRAALENCALEQLAYNECFRSGSWKSRMTMCKAENNALERCYSVQGRFLKALGYLSIAGRSEEEDERIQMHADRLYQRMLKQERQIEEAKKKGLPVPEFKPVLSGESMRQAMAGRAESSLGETQTSSVAAAKNLPTPATPGRSKDVFGDVPEETRRNFEKRLESLSGEDRELELRAIQAELNAGRQFGRQIESALEEQRQNRLKRKEHGQESVGDRIKGWWGW</sequence>
<keyword evidence="3" id="KW-1185">Reference proteome</keyword>
<dbReference type="Proteomes" id="UP001172684">
    <property type="component" value="Unassembled WGS sequence"/>
</dbReference>
<feature type="compositionally biased region" description="Basic and acidic residues" evidence="1">
    <location>
        <begin position="29"/>
        <end position="40"/>
    </location>
</feature>
<evidence type="ECO:0000313" key="3">
    <source>
        <dbReference type="Proteomes" id="UP001172684"/>
    </source>
</evidence>
<proteinExistence type="predicted"/>
<protein>
    <recommendedName>
        <fullName evidence="4">Autophagy-related protein 6</fullName>
    </recommendedName>
</protein>
<comment type="caution">
    <text evidence="2">The sequence shown here is derived from an EMBL/GenBank/DDBJ whole genome shotgun (WGS) entry which is preliminary data.</text>
</comment>
<feature type="compositionally biased region" description="Low complexity" evidence="1">
    <location>
        <begin position="1"/>
        <end position="23"/>
    </location>
</feature>
<organism evidence="2 3">
    <name type="scientific">Coniosporium apollinis</name>
    <dbReference type="NCBI Taxonomy" id="61459"/>
    <lineage>
        <taxon>Eukaryota</taxon>
        <taxon>Fungi</taxon>
        <taxon>Dikarya</taxon>
        <taxon>Ascomycota</taxon>
        <taxon>Pezizomycotina</taxon>
        <taxon>Dothideomycetes</taxon>
        <taxon>Dothideomycetes incertae sedis</taxon>
        <taxon>Coniosporium</taxon>
    </lineage>
</organism>